<dbReference type="Proteomes" id="UP000291469">
    <property type="component" value="Chromosome"/>
</dbReference>
<keyword evidence="3" id="KW-1185">Reference proteome</keyword>
<dbReference type="RefSeq" id="WP_131156623.1">
    <property type="nucleotide sequence ID" value="NZ_CP036402.1"/>
</dbReference>
<dbReference type="Pfam" id="PF02566">
    <property type="entry name" value="OsmC"/>
    <property type="match status" value="1"/>
</dbReference>
<proteinExistence type="predicted"/>
<dbReference type="InterPro" id="IPR019904">
    <property type="entry name" value="Peroxiredoxin_OsmC"/>
</dbReference>
<dbReference type="KEGG" id="erz:ER308_20050"/>
<name>A0A411YKC1_9ACTN</name>
<dbReference type="GO" id="GO:0004601">
    <property type="term" value="F:peroxidase activity"/>
    <property type="evidence" value="ECO:0007669"/>
    <property type="project" value="InterPro"/>
</dbReference>
<dbReference type="SUPFAM" id="SSF82784">
    <property type="entry name" value="OsmC-like"/>
    <property type="match status" value="1"/>
</dbReference>
<reference evidence="2 3" key="1">
    <citation type="submission" date="2019-01" db="EMBL/GenBank/DDBJ databases">
        <title>Egibacter rhizosphaerae EGI 80759T.</title>
        <authorList>
            <person name="Chen D.-D."/>
            <person name="Tian Y."/>
            <person name="Jiao J.-Y."/>
            <person name="Zhang X.-T."/>
            <person name="Zhang Y.-G."/>
            <person name="Zhang Y."/>
            <person name="Xiao M."/>
            <person name="Shu W.-S."/>
            <person name="Li W.-J."/>
        </authorList>
    </citation>
    <scope>NUCLEOTIDE SEQUENCE [LARGE SCALE GENOMIC DNA]</scope>
    <source>
        <strain evidence="2 3">EGI 80759</strain>
    </source>
</reference>
<gene>
    <name evidence="2" type="ORF">ER308_20050</name>
</gene>
<sequence>MVERKATNVWQGDLKEGSGKTSFDSSGAIPPVDMTFPRRAGEPEGYTSPDELIAAAHATCYNMGLSSALSNNGHPPERIETSAEVTFTTEGGPHISRIALHVRATVPGISSDDFLEAAAAAKDGCPVSKLVSGNTEITLDAALQ</sequence>
<accession>A0A411YKC1</accession>
<evidence type="ECO:0000313" key="2">
    <source>
        <dbReference type="EMBL" id="QBI21631.1"/>
    </source>
</evidence>
<dbReference type="NCBIfam" id="TIGR03562">
    <property type="entry name" value="osmo_induc_OsmC"/>
    <property type="match status" value="1"/>
</dbReference>
<dbReference type="PANTHER" id="PTHR42830">
    <property type="entry name" value="OSMOTICALLY INDUCIBLE FAMILY PROTEIN"/>
    <property type="match status" value="1"/>
</dbReference>
<dbReference type="GO" id="GO:0006979">
    <property type="term" value="P:response to oxidative stress"/>
    <property type="evidence" value="ECO:0007669"/>
    <property type="project" value="InterPro"/>
</dbReference>
<dbReference type="EMBL" id="CP036402">
    <property type="protein sequence ID" value="QBI21631.1"/>
    <property type="molecule type" value="Genomic_DNA"/>
</dbReference>
<protein>
    <submittedName>
        <fullName evidence="2">OsmC family peroxiredoxin</fullName>
    </submittedName>
</protein>
<feature type="region of interest" description="Disordered" evidence="1">
    <location>
        <begin position="1"/>
        <end position="48"/>
    </location>
</feature>
<evidence type="ECO:0000313" key="3">
    <source>
        <dbReference type="Proteomes" id="UP000291469"/>
    </source>
</evidence>
<evidence type="ECO:0000256" key="1">
    <source>
        <dbReference type="SAM" id="MobiDB-lite"/>
    </source>
</evidence>
<dbReference type="AlphaFoldDB" id="A0A411YKC1"/>
<organism evidence="2 3">
    <name type="scientific">Egibacter rhizosphaerae</name>
    <dbReference type="NCBI Taxonomy" id="1670831"/>
    <lineage>
        <taxon>Bacteria</taxon>
        <taxon>Bacillati</taxon>
        <taxon>Actinomycetota</taxon>
        <taxon>Nitriliruptoria</taxon>
        <taxon>Egibacterales</taxon>
        <taxon>Egibacteraceae</taxon>
        <taxon>Egibacter</taxon>
    </lineage>
</organism>
<dbReference type="Gene3D" id="3.30.300.20">
    <property type="match status" value="1"/>
</dbReference>
<dbReference type="InterPro" id="IPR015946">
    <property type="entry name" value="KH_dom-like_a/b"/>
</dbReference>
<dbReference type="PANTHER" id="PTHR42830:SF1">
    <property type="entry name" value="OSMOTICALLY INDUCIBLE FAMILY PROTEIN"/>
    <property type="match status" value="1"/>
</dbReference>
<dbReference type="OrthoDB" id="9807532at2"/>
<dbReference type="InterPro" id="IPR052707">
    <property type="entry name" value="OsmC_Ohr_Peroxiredoxin"/>
</dbReference>
<dbReference type="InterPro" id="IPR003718">
    <property type="entry name" value="OsmC/Ohr_fam"/>
</dbReference>
<dbReference type="InterPro" id="IPR036102">
    <property type="entry name" value="OsmC/Ohrsf"/>
</dbReference>